<keyword evidence="2" id="KW-0472">Membrane</keyword>
<gene>
    <name evidence="3" type="ORF">HPBE_LOCUS20307</name>
</gene>
<feature type="region of interest" description="Disordered" evidence="1">
    <location>
        <begin position="254"/>
        <end position="321"/>
    </location>
</feature>
<dbReference type="PANTHER" id="PTHR35015">
    <property type="entry name" value="PROTEIN CBR-OSM-7-RELATED"/>
    <property type="match status" value="1"/>
</dbReference>
<dbReference type="AlphaFoldDB" id="A0A3P8FAV3"/>
<keyword evidence="2" id="KW-1133">Transmembrane helix</keyword>
<accession>A0A3P8FAV3</accession>
<dbReference type="PANTHER" id="PTHR35015:SF4">
    <property type="entry name" value="PROTEIN CBR-OSM-7"/>
    <property type="match status" value="1"/>
</dbReference>
<dbReference type="WBParaSite" id="HPBE_0002030801-mRNA-1">
    <property type="protein sequence ID" value="HPBE_0002030801-mRNA-1"/>
    <property type="gene ID" value="HPBE_0002030801"/>
</dbReference>
<dbReference type="GO" id="GO:0005615">
    <property type="term" value="C:extracellular space"/>
    <property type="evidence" value="ECO:0007669"/>
    <property type="project" value="TreeGrafter"/>
</dbReference>
<dbReference type="InterPro" id="IPR053124">
    <property type="entry name" value="Notch_signaling_modulators"/>
</dbReference>
<feature type="transmembrane region" description="Helical" evidence="2">
    <location>
        <begin position="25"/>
        <end position="50"/>
    </location>
</feature>
<protein>
    <submittedName>
        <fullName evidence="5">Actin cytoskeleton-regulatory complex protein PAN1</fullName>
    </submittedName>
</protein>
<reference evidence="5" key="2">
    <citation type="submission" date="2019-09" db="UniProtKB">
        <authorList>
            <consortium name="WormBaseParasite"/>
        </authorList>
    </citation>
    <scope>IDENTIFICATION</scope>
</reference>
<evidence type="ECO:0000313" key="4">
    <source>
        <dbReference type="Proteomes" id="UP000050761"/>
    </source>
</evidence>
<keyword evidence="2" id="KW-0812">Transmembrane</keyword>
<evidence type="ECO:0000256" key="2">
    <source>
        <dbReference type="SAM" id="Phobius"/>
    </source>
</evidence>
<organism evidence="3">
    <name type="scientific">Heligmosomoides polygyrus</name>
    <name type="common">Parasitic roundworm</name>
    <dbReference type="NCBI Taxonomy" id="6339"/>
    <lineage>
        <taxon>Eukaryota</taxon>
        <taxon>Metazoa</taxon>
        <taxon>Ecdysozoa</taxon>
        <taxon>Nematoda</taxon>
        <taxon>Chromadorea</taxon>
        <taxon>Rhabditida</taxon>
        <taxon>Rhabditina</taxon>
        <taxon>Rhabditomorpha</taxon>
        <taxon>Strongyloidea</taxon>
        <taxon>Heligmosomidae</taxon>
        <taxon>Heligmosomoides</taxon>
    </lineage>
</organism>
<dbReference type="GO" id="GO:0045747">
    <property type="term" value="P:positive regulation of Notch signaling pathway"/>
    <property type="evidence" value="ECO:0007669"/>
    <property type="project" value="TreeGrafter"/>
</dbReference>
<sequence length="321" mass="34734">MNHYCKNCNVETAYRRVRFARCSGVIILLLLLLIIIIIIIIIIIAVPLSLVRVACARNPTLAFCDSHILGDPIKPTSKLPVGTPKPAPHLNKASAGGVSEEEQQFLTWLSEQKDEVPDVDTDEFETGHRKHANTADYCTKYKVNYGSYCVNSNIEKLEGVLPQFCAIYSHHCGGDAGEFPKPKPLLEEKMEKSDTKAPPPSPSEAPVGAGADTSFNGPVAKYCQKFSAQYQQFCESEQRAAFGKADEFCMSYRDSCKPPSSSKAPAPMSDSAGGSSAGVSDVAKEIEDIDLPESGEDTGTEAPSSETEEKPSTKSSSAIFE</sequence>
<keyword evidence="4" id="KW-1185">Reference proteome</keyword>
<feature type="compositionally biased region" description="Low complexity" evidence="1">
    <location>
        <begin position="257"/>
        <end position="281"/>
    </location>
</feature>
<evidence type="ECO:0000313" key="5">
    <source>
        <dbReference type="WBParaSite" id="HPBE_0002030801-mRNA-1"/>
    </source>
</evidence>
<dbReference type="GO" id="GO:0005112">
    <property type="term" value="F:Notch binding"/>
    <property type="evidence" value="ECO:0007669"/>
    <property type="project" value="TreeGrafter"/>
</dbReference>
<feature type="region of interest" description="Disordered" evidence="1">
    <location>
        <begin position="189"/>
        <end position="211"/>
    </location>
</feature>
<feature type="compositionally biased region" description="Acidic residues" evidence="1">
    <location>
        <begin position="287"/>
        <end position="299"/>
    </location>
</feature>
<dbReference type="EMBL" id="UZAH01032037">
    <property type="protein sequence ID" value="VDP19273.1"/>
    <property type="molecule type" value="Genomic_DNA"/>
</dbReference>
<dbReference type="Proteomes" id="UP000050761">
    <property type="component" value="Unassembled WGS sequence"/>
</dbReference>
<evidence type="ECO:0000313" key="3">
    <source>
        <dbReference type="EMBL" id="VDP19273.1"/>
    </source>
</evidence>
<evidence type="ECO:0000256" key="1">
    <source>
        <dbReference type="SAM" id="MobiDB-lite"/>
    </source>
</evidence>
<name>A0A3P8FAV3_HELPZ</name>
<reference evidence="3 4" key="1">
    <citation type="submission" date="2018-11" db="EMBL/GenBank/DDBJ databases">
        <authorList>
            <consortium name="Pathogen Informatics"/>
        </authorList>
    </citation>
    <scope>NUCLEOTIDE SEQUENCE [LARGE SCALE GENOMIC DNA]</scope>
</reference>
<proteinExistence type="predicted"/>
<dbReference type="OrthoDB" id="5838112at2759"/>